<evidence type="ECO:0000313" key="3">
    <source>
        <dbReference type="Proteomes" id="UP001066276"/>
    </source>
</evidence>
<evidence type="ECO:0000313" key="2">
    <source>
        <dbReference type="EMBL" id="KAJ1082175.1"/>
    </source>
</evidence>
<accession>A0AAV7L3D6</accession>
<feature type="region of interest" description="Disordered" evidence="1">
    <location>
        <begin position="1"/>
        <end position="147"/>
    </location>
</feature>
<dbReference type="AlphaFoldDB" id="A0AAV7L3D6"/>
<proteinExistence type="predicted"/>
<feature type="compositionally biased region" description="Basic residues" evidence="1">
    <location>
        <begin position="25"/>
        <end position="43"/>
    </location>
</feature>
<name>A0AAV7L3D6_PLEWA</name>
<sequence length="147" mass="16109">METARQADSDSSNSVNEFPAAGSKVNRRPPRGPGHRNRWQRPRTAREAAGGSGLGRFAPCQGAPVRDACSRPERRLKRKKWRGGEGASGPRAGTWRQKRTETRPACQLGGKEQQAEVPQDRQRRGGPWSGPSAPHRPSRIQSGLGRV</sequence>
<gene>
    <name evidence="2" type="ORF">NDU88_002345</name>
</gene>
<protein>
    <submittedName>
        <fullName evidence="2">Uncharacterized protein</fullName>
    </submittedName>
</protein>
<dbReference type="Proteomes" id="UP001066276">
    <property type="component" value="Chromosome 12"/>
</dbReference>
<comment type="caution">
    <text evidence="2">The sequence shown here is derived from an EMBL/GenBank/DDBJ whole genome shotgun (WGS) entry which is preliminary data.</text>
</comment>
<keyword evidence="3" id="KW-1185">Reference proteome</keyword>
<organism evidence="2 3">
    <name type="scientific">Pleurodeles waltl</name>
    <name type="common">Iberian ribbed newt</name>
    <dbReference type="NCBI Taxonomy" id="8319"/>
    <lineage>
        <taxon>Eukaryota</taxon>
        <taxon>Metazoa</taxon>
        <taxon>Chordata</taxon>
        <taxon>Craniata</taxon>
        <taxon>Vertebrata</taxon>
        <taxon>Euteleostomi</taxon>
        <taxon>Amphibia</taxon>
        <taxon>Batrachia</taxon>
        <taxon>Caudata</taxon>
        <taxon>Salamandroidea</taxon>
        <taxon>Salamandridae</taxon>
        <taxon>Pleurodelinae</taxon>
        <taxon>Pleurodeles</taxon>
    </lineage>
</organism>
<dbReference type="EMBL" id="JANPWB010000016">
    <property type="protein sequence ID" value="KAJ1082175.1"/>
    <property type="molecule type" value="Genomic_DNA"/>
</dbReference>
<reference evidence="2" key="1">
    <citation type="journal article" date="2022" name="bioRxiv">
        <title>Sequencing and chromosome-scale assembly of the giantPleurodeles waltlgenome.</title>
        <authorList>
            <person name="Brown T."/>
            <person name="Elewa A."/>
            <person name="Iarovenko S."/>
            <person name="Subramanian E."/>
            <person name="Araus A.J."/>
            <person name="Petzold A."/>
            <person name="Susuki M."/>
            <person name="Suzuki K.-i.T."/>
            <person name="Hayashi T."/>
            <person name="Toyoda A."/>
            <person name="Oliveira C."/>
            <person name="Osipova E."/>
            <person name="Leigh N.D."/>
            <person name="Simon A."/>
            <person name="Yun M.H."/>
        </authorList>
    </citation>
    <scope>NUCLEOTIDE SEQUENCE</scope>
    <source>
        <strain evidence="2">20211129_DDA</strain>
        <tissue evidence="2">Liver</tissue>
    </source>
</reference>
<evidence type="ECO:0000256" key="1">
    <source>
        <dbReference type="SAM" id="MobiDB-lite"/>
    </source>
</evidence>